<keyword evidence="1" id="KW-0472">Membrane</keyword>
<dbReference type="Proteomes" id="UP000256845">
    <property type="component" value="Unassembled WGS sequence"/>
</dbReference>
<dbReference type="Pfam" id="PF16998">
    <property type="entry name" value="17kDa_Anti_2"/>
    <property type="match status" value="1"/>
</dbReference>
<comment type="caution">
    <text evidence="3">The sequence shown here is derived from an EMBL/GenBank/DDBJ whole genome shotgun (WGS) entry which is preliminary data.</text>
</comment>
<keyword evidence="1" id="KW-0812">Transmembrane</keyword>
<organism evidence="3 4">
    <name type="scientific">Aestuariispira insulae</name>
    <dbReference type="NCBI Taxonomy" id="1461337"/>
    <lineage>
        <taxon>Bacteria</taxon>
        <taxon>Pseudomonadati</taxon>
        <taxon>Pseudomonadota</taxon>
        <taxon>Alphaproteobacteria</taxon>
        <taxon>Rhodospirillales</taxon>
        <taxon>Kiloniellaceae</taxon>
        <taxon>Aestuariispira</taxon>
    </lineage>
</organism>
<reference evidence="3 4" key="1">
    <citation type="submission" date="2018-07" db="EMBL/GenBank/DDBJ databases">
        <title>Genomic Encyclopedia of Type Strains, Phase III (KMG-III): the genomes of soil and plant-associated and newly described type strains.</title>
        <authorList>
            <person name="Whitman W."/>
        </authorList>
    </citation>
    <scope>NUCLEOTIDE SEQUENCE [LARGE SCALE GENOMIC DNA]</scope>
    <source>
        <strain evidence="3 4">CECT 8488</strain>
    </source>
</reference>
<feature type="transmembrane region" description="Helical" evidence="1">
    <location>
        <begin position="58"/>
        <end position="78"/>
    </location>
</feature>
<evidence type="ECO:0000313" key="3">
    <source>
        <dbReference type="EMBL" id="RED54055.1"/>
    </source>
</evidence>
<keyword evidence="1" id="KW-1133">Transmembrane helix</keyword>
<name>A0A3D9HXB0_9PROT</name>
<protein>
    <submittedName>
        <fullName evidence="3">Surface antigen</fullName>
    </submittedName>
</protein>
<evidence type="ECO:0000256" key="1">
    <source>
        <dbReference type="SAM" id="Phobius"/>
    </source>
</evidence>
<proteinExistence type="predicted"/>
<keyword evidence="4" id="KW-1185">Reference proteome</keyword>
<accession>A0A3D9HXB0</accession>
<gene>
    <name evidence="3" type="ORF">DFP90_101856</name>
</gene>
<dbReference type="OrthoDB" id="5402098at2"/>
<dbReference type="AlphaFoldDB" id="A0A3D9HXB0"/>
<dbReference type="InterPro" id="IPR032635">
    <property type="entry name" value="Anti_2"/>
</dbReference>
<dbReference type="EMBL" id="QRDW01000001">
    <property type="protein sequence ID" value="RED54055.1"/>
    <property type="molecule type" value="Genomic_DNA"/>
</dbReference>
<sequence length="165" mass="17197">MKAMSNSRMMVAAMLVVAPLSGCVTDSNLSREDRLASGTGLGMLAGGLLGYSMGGGDTAPIIGMLVGAGAGGVAGYWATDRLTRWDKSAMNDTAFQGLNESSSGQTLTWANQDSGNSGSFTPVRTFLDAKGRICRDFVVTLDVDGTPREGERTACRTATGDWVML</sequence>
<feature type="domain" description="Surface antigen" evidence="2">
    <location>
        <begin position="79"/>
        <end position="163"/>
    </location>
</feature>
<evidence type="ECO:0000259" key="2">
    <source>
        <dbReference type="Pfam" id="PF16998"/>
    </source>
</evidence>
<evidence type="ECO:0000313" key="4">
    <source>
        <dbReference type="Proteomes" id="UP000256845"/>
    </source>
</evidence>